<dbReference type="GeneID" id="19276385"/>
<name>W3WUD8_PESFW</name>
<dbReference type="RefSeq" id="XP_007838144.1">
    <property type="nucleotide sequence ID" value="XM_007839953.1"/>
</dbReference>
<reference evidence="3" key="1">
    <citation type="journal article" date="2015" name="BMC Genomics">
        <title>Genomic and transcriptomic analysis of the endophytic fungus Pestalotiopsis fici reveals its lifestyle and high potential for synthesis of natural products.</title>
        <authorList>
            <person name="Wang X."/>
            <person name="Zhang X."/>
            <person name="Liu L."/>
            <person name="Xiang M."/>
            <person name="Wang W."/>
            <person name="Sun X."/>
            <person name="Che Y."/>
            <person name="Guo L."/>
            <person name="Liu G."/>
            <person name="Guo L."/>
            <person name="Wang C."/>
            <person name="Yin W.B."/>
            <person name="Stadler M."/>
            <person name="Zhang X."/>
            <person name="Liu X."/>
        </authorList>
    </citation>
    <scope>NUCLEOTIDE SEQUENCE [LARGE SCALE GENOMIC DNA]</scope>
    <source>
        <strain evidence="3">W106-1 / CGMCC3.15140</strain>
    </source>
</reference>
<feature type="region of interest" description="Disordered" evidence="1">
    <location>
        <begin position="250"/>
        <end position="293"/>
    </location>
</feature>
<feature type="compositionally biased region" description="Polar residues" evidence="1">
    <location>
        <begin position="491"/>
        <end position="500"/>
    </location>
</feature>
<dbReference type="AlphaFoldDB" id="W3WUD8"/>
<keyword evidence="3" id="KW-1185">Reference proteome</keyword>
<feature type="region of interest" description="Disordered" evidence="1">
    <location>
        <begin position="472"/>
        <end position="501"/>
    </location>
</feature>
<dbReference type="HOGENOM" id="CLU_480666_0_0_1"/>
<feature type="region of interest" description="Disordered" evidence="1">
    <location>
        <begin position="411"/>
        <end position="434"/>
    </location>
</feature>
<feature type="compositionally biased region" description="Basic residues" evidence="1">
    <location>
        <begin position="70"/>
        <end position="82"/>
    </location>
</feature>
<evidence type="ECO:0000256" key="1">
    <source>
        <dbReference type="SAM" id="MobiDB-lite"/>
    </source>
</evidence>
<protein>
    <submittedName>
        <fullName evidence="2">Uncharacterized protein</fullName>
    </submittedName>
</protein>
<feature type="region of interest" description="Disordered" evidence="1">
    <location>
        <begin position="54"/>
        <end position="88"/>
    </location>
</feature>
<gene>
    <name evidence="2" type="ORF">PFICI_11372</name>
</gene>
<proteinExistence type="predicted"/>
<feature type="region of interest" description="Disordered" evidence="1">
    <location>
        <begin position="192"/>
        <end position="219"/>
    </location>
</feature>
<dbReference type="eggNOG" id="ENOG502RR0P">
    <property type="taxonomic scope" value="Eukaryota"/>
</dbReference>
<dbReference type="Proteomes" id="UP000030651">
    <property type="component" value="Unassembled WGS sequence"/>
</dbReference>
<accession>W3WUD8</accession>
<evidence type="ECO:0000313" key="3">
    <source>
        <dbReference type="Proteomes" id="UP000030651"/>
    </source>
</evidence>
<feature type="compositionally biased region" description="Polar residues" evidence="1">
    <location>
        <begin position="280"/>
        <end position="290"/>
    </location>
</feature>
<dbReference type="EMBL" id="KI912116">
    <property type="protein sequence ID" value="ETS77498.1"/>
    <property type="molecule type" value="Genomic_DNA"/>
</dbReference>
<dbReference type="InParanoid" id="W3WUD8"/>
<sequence>MTTTTAGVVPRPSADGGRPTSRFQEGSMNDRCSAAPPVQFLGPEEAAEYEKQFYGQAENKNHVAQPPQRAPRRVRSISRRRERPMSAQAQLQTLPYDTLRLRQGQLEQLEQSQDLKMEDVQKKPGLLGRVREVLFGKPTGTKSVLSNVQNEMDKRTSLQQPPTSYTQQQHQPMLLTGAMPAPARPIPIPVQRGGMAKSQSSSQIPQLPASFHGSGGPNMSDRPTKEEIMASYNELMATGFFKAHAIQSTRQPAPGSVPNHVSRGLPPLSTIPSLDRPSLEQASKRSSFTMPPSPGIREFAIPPMPSSLPPPPPLFPETNQVKVKPSWESFRKGFRGRKRARGDSWDDNVSEVASMVSQQLPSSSTAEHIATQVGGISRRVSKKLRKMPSALASQLQTKSDGMIRIVPTVADGPETDSEEKNVYFSPGAPGMETGLRVRSVSKRLQKRNENGKGPSRPPVTLDKYLGSTAIRHSEDHQYGTTNWEPMDVDSGTHSRSSVDSLQPDHHFESAYHTSSDGQSVLTAEPLCIVPDLNKGIPSVPSIPKLYKHERMSVDENEIIPITYGQAL</sequence>
<organism evidence="2 3">
    <name type="scientific">Pestalotiopsis fici (strain W106-1 / CGMCC3.15140)</name>
    <dbReference type="NCBI Taxonomy" id="1229662"/>
    <lineage>
        <taxon>Eukaryota</taxon>
        <taxon>Fungi</taxon>
        <taxon>Dikarya</taxon>
        <taxon>Ascomycota</taxon>
        <taxon>Pezizomycotina</taxon>
        <taxon>Sordariomycetes</taxon>
        <taxon>Xylariomycetidae</taxon>
        <taxon>Amphisphaeriales</taxon>
        <taxon>Sporocadaceae</taxon>
        <taxon>Pestalotiopsis</taxon>
    </lineage>
</organism>
<evidence type="ECO:0000313" key="2">
    <source>
        <dbReference type="EMBL" id="ETS77498.1"/>
    </source>
</evidence>
<dbReference type="KEGG" id="pfy:PFICI_11372"/>
<feature type="region of interest" description="Disordered" evidence="1">
    <location>
        <begin position="1"/>
        <end position="36"/>
    </location>
</feature>
<dbReference type="OrthoDB" id="5226996at2759"/>